<evidence type="ECO:0000313" key="8">
    <source>
        <dbReference type="Proteomes" id="UP000035065"/>
    </source>
</evidence>
<dbReference type="PROSITE" id="PS51077">
    <property type="entry name" value="HTH_ICLR"/>
    <property type="match status" value="1"/>
</dbReference>
<dbReference type="RefSeq" id="WP_009678858.1">
    <property type="nucleotide sequence ID" value="NZ_AEUD01000005.1"/>
</dbReference>
<dbReference type="Gene3D" id="1.10.10.10">
    <property type="entry name" value="Winged helix-like DNA-binding domain superfamily/Winged helix DNA-binding domain"/>
    <property type="match status" value="1"/>
</dbReference>
<evidence type="ECO:0000259" key="6">
    <source>
        <dbReference type="PROSITE" id="PS51078"/>
    </source>
</evidence>
<feature type="domain" description="IclR-ED" evidence="6">
    <location>
        <begin position="84"/>
        <end position="307"/>
    </location>
</feature>
<dbReference type="STRING" id="644548.SCNU_08103"/>
<evidence type="ECO:0000256" key="2">
    <source>
        <dbReference type="ARBA" id="ARBA00023125"/>
    </source>
</evidence>
<dbReference type="SUPFAM" id="SSF55781">
    <property type="entry name" value="GAF domain-like"/>
    <property type="match status" value="1"/>
</dbReference>
<keyword evidence="3" id="KW-0804">Transcription</keyword>
<dbReference type="InterPro" id="IPR029016">
    <property type="entry name" value="GAF-like_dom_sf"/>
</dbReference>
<dbReference type="InterPro" id="IPR005471">
    <property type="entry name" value="Tscrpt_reg_IclR_N"/>
</dbReference>
<accession>F1YIA6</accession>
<dbReference type="EMBL" id="AEUD01000005">
    <property type="protein sequence ID" value="EGD55660.1"/>
    <property type="molecule type" value="Genomic_DNA"/>
</dbReference>
<dbReference type="InterPro" id="IPR036390">
    <property type="entry name" value="WH_DNA-bd_sf"/>
</dbReference>
<feature type="compositionally biased region" description="Polar residues" evidence="4">
    <location>
        <begin position="1"/>
        <end position="20"/>
    </location>
</feature>
<dbReference type="Gene3D" id="3.30.450.40">
    <property type="match status" value="1"/>
</dbReference>
<dbReference type="AlphaFoldDB" id="F1YIA6"/>
<keyword evidence="1" id="KW-0805">Transcription regulation</keyword>
<reference evidence="7 8" key="1">
    <citation type="journal article" date="2011" name="J. Bacteriol.">
        <title>Draft Genome Sequence of Gordonia neofelifaecis NRRL B-59395, a Cholesterol-Degrading Actinomycete.</title>
        <authorList>
            <person name="Ge F."/>
            <person name="Li W."/>
            <person name="Chen G."/>
            <person name="Liu Y."/>
            <person name="Zhang G."/>
            <person name="Yong B."/>
            <person name="Wang Q."/>
            <person name="Wang N."/>
            <person name="Huang Z."/>
            <person name="Li W."/>
            <person name="Wang J."/>
            <person name="Wu C."/>
            <person name="Xie Q."/>
            <person name="Liu G."/>
        </authorList>
    </citation>
    <scope>NUCLEOTIDE SEQUENCE [LARGE SCALE GENOMIC DNA]</scope>
    <source>
        <strain evidence="7 8">NRRL B-59395</strain>
    </source>
</reference>
<gene>
    <name evidence="7" type="ORF">SCNU_08103</name>
</gene>
<proteinExistence type="predicted"/>
<dbReference type="GO" id="GO:0003700">
    <property type="term" value="F:DNA-binding transcription factor activity"/>
    <property type="evidence" value="ECO:0007669"/>
    <property type="project" value="TreeGrafter"/>
</dbReference>
<dbReference type="SMART" id="SM00346">
    <property type="entry name" value="HTH_ICLR"/>
    <property type="match status" value="1"/>
</dbReference>
<evidence type="ECO:0000256" key="3">
    <source>
        <dbReference type="ARBA" id="ARBA00023163"/>
    </source>
</evidence>
<dbReference type="PANTHER" id="PTHR30136">
    <property type="entry name" value="HELIX-TURN-HELIX TRANSCRIPTIONAL REGULATOR, ICLR FAMILY"/>
    <property type="match status" value="1"/>
</dbReference>
<organism evidence="7 8">
    <name type="scientific">Gordonia neofelifaecis NRRL B-59395</name>
    <dbReference type="NCBI Taxonomy" id="644548"/>
    <lineage>
        <taxon>Bacteria</taxon>
        <taxon>Bacillati</taxon>
        <taxon>Actinomycetota</taxon>
        <taxon>Actinomycetes</taxon>
        <taxon>Mycobacteriales</taxon>
        <taxon>Gordoniaceae</taxon>
        <taxon>Gordonia</taxon>
    </lineage>
</organism>
<evidence type="ECO:0000313" key="7">
    <source>
        <dbReference type="EMBL" id="EGD55660.1"/>
    </source>
</evidence>
<dbReference type="Pfam" id="PF09339">
    <property type="entry name" value="HTH_IclR"/>
    <property type="match status" value="1"/>
</dbReference>
<dbReference type="PROSITE" id="PS51078">
    <property type="entry name" value="ICLR_ED"/>
    <property type="match status" value="1"/>
</dbReference>
<protein>
    <submittedName>
        <fullName evidence="7">IclR family transcriptional regulator</fullName>
    </submittedName>
</protein>
<dbReference type="InterPro" id="IPR014757">
    <property type="entry name" value="Tscrpt_reg_IclR_C"/>
</dbReference>
<keyword evidence="2" id="KW-0238">DNA-binding</keyword>
<dbReference type="GO" id="GO:0045892">
    <property type="term" value="P:negative regulation of DNA-templated transcription"/>
    <property type="evidence" value="ECO:0007669"/>
    <property type="project" value="TreeGrafter"/>
</dbReference>
<sequence>MTTEVSAESTAGSPGSSRMSPPTARVVRILDFLASRPSEQFSLADLSRNCEVSKPTCLGIVSELCGAGYVTRNSADKTYRLGARMIALGAAAQRGRTVSPAVREELTALSARFSAVCASSAVIGDEIVVTEVVTAPGLESPARVGQTFPYAPPVGILYLMWQSDAELDRWLTRKSVLPAEVDRDRLVEVLAVARSRGYVVERLSREQMRLHAVLAGASAHDLPPDVRQLLAQMAAGVGEGLYFTSSGLDLSDGDQVNLIAAPTFDVNGRQTAVVTMYVDRTTVVADAAELGDALVASARRITESVGGRDPFVSLRGTRR</sequence>
<feature type="domain" description="HTH iclR-type" evidence="5">
    <location>
        <begin position="20"/>
        <end position="83"/>
    </location>
</feature>
<dbReference type="Proteomes" id="UP000035065">
    <property type="component" value="Unassembled WGS sequence"/>
</dbReference>
<dbReference type="SUPFAM" id="SSF46785">
    <property type="entry name" value="Winged helix' DNA-binding domain"/>
    <property type="match status" value="1"/>
</dbReference>
<name>F1YIA6_9ACTN</name>
<dbReference type="eggNOG" id="COG1414">
    <property type="taxonomic scope" value="Bacteria"/>
</dbReference>
<keyword evidence="8" id="KW-1185">Reference proteome</keyword>
<dbReference type="GO" id="GO:0003677">
    <property type="term" value="F:DNA binding"/>
    <property type="evidence" value="ECO:0007669"/>
    <property type="project" value="UniProtKB-KW"/>
</dbReference>
<evidence type="ECO:0000256" key="1">
    <source>
        <dbReference type="ARBA" id="ARBA00023015"/>
    </source>
</evidence>
<evidence type="ECO:0000256" key="4">
    <source>
        <dbReference type="SAM" id="MobiDB-lite"/>
    </source>
</evidence>
<dbReference type="InterPro" id="IPR036388">
    <property type="entry name" value="WH-like_DNA-bd_sf"/>
</dbReference>
<evidence type="ECO:0000259" key="5">
    <source>
        <dbReference type="PROSITE" id="PS51077"/>
    </source>
</evidence>
<dbReference type="InterPro" id="IPR050707">
    <property type="entry name" value="HTH_MetabolicPath_Reg"/>
</dbReference>
<feature type="region of interest" description="Disordered" evidence="4">
    <location>
        <begin position="1"/>
        <end position="21"/>
    </location>
</feature>
<comment type="caution">
    <text evidence="7">The sequence shown here is derived from an EMBL/GenBank/DDBJ whole genome shotgun (WGS) entry which is preliminary data.</text>
</comment>
<dbReference type="PANTHER" id="PTHR30136:SF24">
    <property type="entry name" value="HTH-TYPE TRANSCRIPTIONAL REPRESSOR ALLR"/>
    <property type="match status" value="1"/>
</dbReference>